<keyword evidence="2" id="KW-1185">Reference proteome</keyword>
<evidence type="ECO:0000313" key="2">
    <source>
        <dbReference type="Proteomes" id="UP001230649"/>
    </source>
</evidence>
<gene>
    <name evidence="1" type="ORF">QFC20_001108</name>
</gene>
<reference evidence="1" key="1">
    <citation type="submission" date="2023-04" db="EMBL/GenBank/DDBJ databases">
        <title>Draft Genome sequencing of Naganishia species isolated from polar environments using Oxford Nanopore Technology.</title>
        <authorList>
            <person name="Leo P."/>
            <person name="Venkateswaran K."/>
        </authorList>
    </citation>
    <scope>NUCLEOTIDE SEQUENCE</scope>
    <source>
        <strain evidence="1">MNA-CCFEE 5262</strain>
    </source>
</reference>
<proteinExistence type="predicted"/>
<dbReference type="EMBL" id="JASBWS010000006">
    <property type="protein sequence ID" value="KAJ9115241.1"/>
    <property type="molecule type" value="Genomic_DNA"/>
</dbReference>
<name>A0ACC2WWQ2_9TREE</name>
<dbReference type="Proteomes" id="UP001230649">
    <property type="component" value="Unassembled WGS sequence"/>
</dbReference>
<protein>
    <submittedName>
        <fullName evidence="1">Uncharacterized protein</fullName>
    </submittedName>
</protein>
<organism evidence="1 2">
    <name type="scientific">Naganishia adeliensis</name>
    <dbReference type="NCBI Taxonomy" id="92952"/>
    <lineage>
        <taxon>Eukaryota</taxon>
        <taxon>Fungi</taxon>
        <taxon>Dikarya</taxon>
        <taxon>Basidiomycota</taxon>
        <taxon>Agaricomycotina</taxon>
        <taxon>Tremellomycetes</taxon>
        <taxon>Filobasidiales</taxon>
        <taxon>Filobasidiaceae</taxon>
        <taxon>Naganishia</taxon>
    </lineage>
</organism>
<sequence length="448" mass="49648">MSDIANPAYLTTQLLSLLEQPHIPWESLVPAPSVPLHEAETHVDKVREACGVAEDGNDIGDGPSEGLGEQAKRVLNDGYPYKLVLSDLNTLTFEQRISLASYTRYTNIIQRLTDHVKHLDLYIPAPTPPSAPTPTTVPPPIPQPPPAPARTTLRLAVRLIPRFVSAAIKVEIALWMITRGLQYSDWRYLTFMFAGFLWWAWECTGMLRTEQRRETQRRGGALPGQQNAQGNVENVVVRGPGPGGLPDPGRRTSAASRQRRGPNPIPLFGLAYERRCLRLFYHDPSSTRPITSATDHRIPHSERNLPLAPREPGLVWTYLVMPLYLLALSLWPDGDNARRAAIREREVHMRLLSQKLTEAAQQAETSEMNAADSTITPDTIPASATAASAPNPVMPKSLGPKAVQYWRRVLSRGETIDWEEERAAQAELLGRAGRDAGGAVEEEPMGLF</sequence>
<evidence type="ECO:0000313" key="1">
    <source>
        <dbReference type="EMBL" id="KAJ9115241.1"/>
    </source>
</evidence>
<accession>A0ACC2WWQ2</accession>
<comment type="caution">
    <text evidence="1">The sequence shown here is derived from an EMBL/GenBank/DDBJ whole genome shotgun (WGS) entry which is preliminary data.</text>
</comment>